<dbReference type="Pfam" id="PF00589">
    <property type="entry name" value="Phage_integrase"/>
    <property type="match status" value="1"/>
</dbReference>
<keyword evidence="10" id="KW-1185">Reference proteome</keyword>
<dbReference type="Proteomes" id="UP000199394">
    <property type="component" value="Unassembled WGS sequence"/>
</dbReference>
<dbReference type="OrthoDB" id="111144at2"/>
<dbReference type="PANTHER" id="PTHR30349:SF41">
    <property type="entry name" value="INTEGRASE_RECOMBINASE PROTEIN MJ0367-RELATED"/>
    <property type="match status" value="1"/>
</dbReference>
<dbReference type="InterPro" id="IPR050090">
    <property type="entry name" value="Tyrosine_recombinase_XerCD"/>
</dbReference>
<keyword evidence="4 6" id="KW-0238">DNA-binding</keyword>
<dbReference type="PROSITE" id="PS51898">
    <property type="entry name" value="TYR_RECOMBINASE"/>
    <property type="match status" value="1"/>
</dbReference>
<keyword evidence="3" id="KW-0229">DNA integration</keyword>
<feature type="domain" description="Tyr recombinase" evidence="7">
    <location>
        <begin position="176"/>
        <end position="373"/>
    </location>
</feature>
<accession>A0A1H3X3C3</accession>
<reference evidence="9 10" key="1">
    <citation type="submission" date="2016-10" db="EMBL/GenBank/DDBJ databases">
        <authorList>
            <person name="de Groot N.N."/>
        </authorList>
    </citation>
    <scope>NUCLEOTIDE SEQUENCE [LARGE SCALE GENOMIC DNA]</scope>
    <source>
        <strain evidence="9 10">SR12</strain>
    </source>
</reference>
<dbReference type="GO" id="GO:0015074">
    <property type="term" value="P:DNA integration"/>
    <property type="evidence" value="ECO:0007669"/>
    <property type="project" value="UniProtKB-KW"/>
</dbReference>
<dbReference type="CDD" id="cd01189">
    <property type="entry name" value="INT_ICEBs1_C_like"/>
    <property type="match status" value="1"/>
</dbReference>
<dbReference type="AlphaFoldDB" id="A0A1H3X3C3"/>
<dbReference type="Pfam" id="PF14659">
    <property type="entry name" value="Phage_int_SAM_3"/>
    <property type="match status" value="1"/>
</dbReference>
<dbReference type="SUPFAM" id="SSF56349">
    <property type="entry name" value="DNA breaking-rejoining enzymes"/>
    <property type="match status" value="1"/>
</dbReference>
<evidence type="ECO:0000313" key="10">
    <source>
        <dbReference type="Proteomes" id="UP000199394"/>
    </source>
</evidence>
<dbReference type="Gene3D" id="1.10.443.10">
    <property type="entry name" value="Intergrase catalytic core"/>
    <property type="match status" value="1"/>
</dbReference>
<dbReference type="RefSeq" id="WP_090304253.1">
    <property type="nucleotide sequence ID" value="NZ_FNRK01000001.1"/>
</dbReference>
<evidence type="ECO:0000256" key="2">
    <source>
        <dbReference type="ARBA" id="ARBA00008857"/>
    </source>
</evidence>
<dbReference type="InterPro" id="IPR013762">
    <property type="entry name" value="Integrase-like_cat_sf"/>
</dbReference>
<dbReference type="InterPro" id="IPR044068">
    <property type="entry name" value="CB"/>
</dbReference>
<proteinExistence type="inferred from homology"/>
<dbReference type="Gene3D" id="1.10.150.130">
    <property type="match status" value="1"/>
</dbReference>
<organism evidence="9 10">
    <name type="scientific">Eubacterium aggregans</name>
    <dbReference type="NCBI Taxonomy" id="81409"/>
    <lineage>
        <taxon>Bacteria</taxon>
        <taxon>Bacillati</taxon>
        <taxon>Bacillota</taxon>
        <taxon>Clostridia</taxon>
        <taxon>Eubacteriales</taxon>
        <taxon>Eubacteriaceae</taxon>
        <taxon>Eubacterium</taxon>
    </lineage>
</organism>
<evidence type="ECO:0000256" key="6">
    <source>
        <dbReference type="PROSITE-ProRule" id="PRU01248"/>
    </source>
</evidence>
<comment type="similarity">
    <text evidence="2">Belongs to the 'phage' integrase family.</text>
</comment>
<dbReference type="STRING" id="81409.SAMN04515656_101205"/>
<sequence>MPRKKEGRAAQGAGTIRQRANGSWEARYTLGRDPATGKQIQKSVYGKSQAEVRRKLAQITVEIDGGTYQDPSRLKVGEWLDIWQSDYLGGVKDSTKHEYAQVLRSHIIPALGGAQLSKIQPHHVQKLYNQLCEKLTAKTVKNIHGVFHKAMAQAVTLGYIKSNPTDLCTLPKVERFEISPLDKEQIPAFIAACPLDRYGQLIKLVLFTGFRLSEVIGLTWDCVDFEKGTIRAYRQFQRFEGAYTWGSLKNGKPRMITASNYVMAILKDVRTNQLEERLAAGSAWQNPDDFIFTHADGRHLSHSVVRRHFKDVAQAIGMPALRFHDLRHSFAVVSLQAGDDIKTVQENLGHHSAAFTLDTYAHVTEAMKKESAKRMDAFIQDTL</sequence>
<dbReference type="GO" id="GO:0003677">
    <property type="term" value="F:DNA binding"/>
    <property type="evidence" value="ECO:0007669"/>
    <property type="project" value="UniProtKB-UniRule"/>
</dbReference>
<evidence type="ECO:0000259" key="7">
    <source>
        <dbReference type="PROSITE" id="PS51898"/>
    </source>
</evidence>
<dbReference type="PROSITE" id="PS51900">
    <property type="entry name" value="CB"/>
    <property type="match status" value="1"/>
</dbReference>
<dbReference type="InterPro" id="IPR010998">
    <property type="entry name" value="Integrase_recombinase_N"/>
</dbReference>
<dbReference type="InterPro" id="IPR002104">
    <property type="entry name" value="Integrase_catalytic"/>
</dbReference>
<protein>
    <submittedName>
        <fullName evidence="9">Site-specific recombinase XerD</fullName>
    </submittedName>
</protein>
<gene>
    <name evidence="9" type="ORF">SAMN04515656_101205</name>
</gene>
<dbReference type="GO" id="GO:0006310">
    <property type="term" value="P:DNA recombination"/>
    <property type="evidence" value="ECO:0007669"/>
    <property type="project" value="UniProtKB-KW"/>
</dbReference>
<evidence type="ECO:0000256" key="1">
    <source>
        <dbReference type="ARBA" id="ARBA00003283"/>
    </source>
</evidence>
<evidence type="ECO:0000256" key="5">
    <source>
        <dbReference type="ARBA" id="ARBA00023172"/>
    </source>
</evidence>
<dbReference type="InterPro" id="IPR004107">
    <property type="entry name" value="Integrase_SAM-like_N"/>
</dbReference>
<evidence type="ECO:0000256" key="3">
    <source>
        <dbReference type="ARBA" id="ARBA00022908"/>
    </source>
</evidence>
<evidence type="ECO:0000313" key="9">
    <source>
        <dbReference type="EMBL" id="SDZ93753.1"/>
    </source>
</evidence>
<name>A0A1H3X3C3_9FIRM</name>
<dbReference type="EMBL" id="FNRK01000001">
    <property type="protein sequence ID" value="SDZ93753.1"/>
    <property type="molecule type" value="Genomic_DNA"/>
</dbReference>
<dbReference type="PANTHER" id="PTHR30349">
    <property type="entry name" value="PHAGE INTEGRASE-RELATED"/>
    <property type="match status" value="1"/>
</dbReference>
<dbReference type="InterPro" id="IPR011010">
    <property type="entry name" value="DNA_brk_join_enz"/>
</dbReference>
<comment type="function">
    <text evidence="1">Site-specific tyrosine recombinase, which acts by catalyzing the cutting and rejoining of the recombining DNA molecules.</text>
</comment>
<evidence type="ECO:0000256" key="4">
    <source>
        <dbReference type="ARBA" id="ARBA00023125"/>
    </source>
</evidence>
<evidence type="ECO:0000259" key="8">
    <source>
        <dbReference type="PROSITE" id="PS51900"/>
    </source>
</evidence>
<keyword evidence="5" id="KW-0233">DNA recombination</keyword>
<feature type="domain" description="Core-binding (CB)" evidence="8">
    <location>
        <begin position="74"/>
        <end position="155"/>
    </location>
</feature>